<dbReference type="InterPro" id="IPR027417">
    <property type="entry name" value="P-loop_NTPase"/>
</dbReference>
<dbReference type="GO" id="GO:0004019">
    <property type="term" value="F:adenylosuccinate synthase activity"/>
    <property type="evidence" value="ECO:0007669"/>
    <property type="project" value="UniProtKB-UniRule"/>
</dbReference>
<feature type="binding site" evidence="8">
    <location>
        <begin position="12"/>
        <end position="18"/>
    </location>
    <ligand>
        <name>GTP</name>
        <dbReference type="ChEBI" id="CHEBI:37565"/>
    </ligand>
</feature>
<comment type="catalytic activity">
    <reaction evidence="8 10">
        <text>IMP + L-aspartate + GTP = N(6)-(1,2-dicarboxyethyl)-AMP + GDP + phosphate + 2 H(+)</text>
        <dbReference type="Rhea" id="RHEA:15753"/>
        <dbReference type="ChEBI" id="CHEBI:15378"/>
        <dbReference type="ChEBI" id="CHEBI:29991"/>
        <dbReference type="ChEBI" id="CHEBI:37565"/>
        <dbReference type="ChEBI" id="CHEBI:43474"/>
        <dbReference type="ChEBI" id="CHEBI:57567"/>
        <dbReference type="ChEBI" id="CHEBI:58053"/>
        <dbReference type="ChEBI" id="CHEBI:58189"/>
        <dbReference type="EC" id="6.3.4.4"/>
    </reaction>
</comment>
<name>A0A518D373_9BACT</name>
<dbReference type="Pfam" id="PF00709">
    <property type="entry name" value="Adenylsucc_synt"/>
    <property type="match status" value="1"/>
</dbReference>
<dbReference type="PROSITE" id="PS01266">
    <property type="entry name" value="ADENYLOSUCCIN_SYN_1"/>
    <property type="match status" value="1"/>
</dbReference>
<sequence length="432" mass="46060">MPSLCLFGAQWGDEGKGKIIDHLAGDVDYVVRYQGGSNAGHTVITGGEKHVLHLIPSGILHAGRVNVIGNGVALDPAKLVEEIEGLRARGVHVGPDNLRVSARAHVIFEHHRGFDALTERLRGADKIGTTGRGIGPAYADKAARSGLRVADLLDPDVLAPRLVAALREKNAIRQGLGGEQAFDEAEQIERYTELGRYLAPFVFDVGAELRQAYKAGKSVLFEAAQGSMLDIDHGTYPFVTSSNTGVGGISTGAGVPPTMIDRSVGIAKAYCTRVGEGPFPSEDTGPRGDRLREVGGEYGATTGRPRRCGWLDAVALRYALDLNGADGLVMTKLDGLSGLETVPVGVAYRIGGERFTEYPAAASTLDGVEVEYDDRPGWNEDITGVRRFEDLPAAAREYVEFVEEAIGVPIVMVSIGPDREQVIPRGLTAPAR</sequence>
<feature type="binding site" evidence="8">
    <location>
        <begin position="40"/>
        <end position="42"/>
    </location>
    <ligand>
        <name>GTP</name>
        <dbReference type="ChEBI" id="CHEBI:37565"/>
    </ligand>
</feature>
<organism evidence="11 12">
    <name type="scientific">Rohdeia mirabilis</name>
    <dbReference type="NCBI Taxonomy" id="2528008"/>
    <lineage>
        <taxon>Bacteria</taxon>
        <taxon>Pseudomonadati</taxon>
        <taxon>Planctomycetota</taxon>
        <taxon>Planctomycetia</taxon>
        <taxon>Planctomycetia incertae sedis</taxon>
        <taxon>Rohdeia</taxon>
    </lineage>
</organism>
<evidence type="ECO:0000313" key="12">
    <source>
        <dbReference type="Proteomes" id="UP000319342"/>
    </source>
</evidence>
<dbReference type="InterPro" id="IPR042110">
    <property type="entry name" value="Adenylosuccinate_synth_dom2"/>
</dbReference>
<feature type="binding site" description="in other chain" evidence="8">
    <location>
        <position position="304"/>
    </location>
    <ligand>
        <name>IMP</name>
        <dbReference type="ChEBI" id="CHEBI:58053"/>
        <note>ligand shared between dimeric partners</note>
    </ligand>
</feature>
<evidence type="ECO:0000256" key="4">
    <source>
        <dbReference type="ARBA" id="ARBA00022741"/>
    </source>
</evidence>
<dbReference type="CDD" id="cd03108">
    <property type="entry name" value="AdSS"/>
    <property type="match status" value="1"/>
</dbReference>
<dbReference type="InterPro" id="IPR018220">
    <property type="entry name" value="Adenylosuccin_syn_GTP-bd"/>
</dbReference>
<dbReference type="Proteomes" id="UP000319342">
    <property type="component" value="Chromosome"/>
</dbReference>
<keyword evidence="6 8" id="KW-0460">Magnesium</keyword>
<feature type="binding site" evidence="8">
    <location>
        <position position="144"/>
    </location>
    <ligand>
        <name>IMP</name>
        <dbReference type="ChEBI" id="CHEBI:58053"/>
        <note>ligand shared between dimeric partners</note>
    </ligand>
</feature>
<dbReference type="InterPro" id="IPR042109">
    <property type="entry name" value="Adenylosuccinate_synth_dom1"/>
</dbReference>
<evidence type="ECO:0000256" key="1">
    <source>
        <dbReference type="ARBA" id="ARBA00011738"/>
    </source>
</evidence>
<feature type="binding site" description="in other chain" evidence="8">
    <location>
        <position position="240"/>
    </location>
    <ligand>
        <name>IMP</name>
        <dbReference type="ChEBI" id="CHEBI:58053"/>
        <note>ligand shared between dimeric partners</note>
    </ligand>
</feature>
<evidence type="ECO:0000256" key="6">
    <source>
        <dbReference type="ARBA" id="ARBA00022842"/>
    </source>
</evidence>
<dbReference type="EMBL" id="CP036290">
    <property type="protein sequence ID" value="QDU85918.1"/>
    <property type="molecule type" value="Genomic_DNA"/>
</dbReference>
<comment type="function">
    <text evidence="8">Plays an important role in the de novo pathway of purine nucleotide biosynthesis. Catalyzes the first committed step in the biosynthesis of AMP from IMP.</text>
</comment>
<evidence type="ECO:0000256" key="7">
    <source>
        <dbReference type="ARBA" id="ARBA00023134"/>
    </source>
</evidence>
<feature type="active site" evidence="9">
    <location>
        <position position="141"/>
    </location>
</feature>
<evidence type="ECO:0000256" key="8">
    <source>
        <dbReference type="HAMAP-Rule" id="MF_00011"/>
    </source>
</evidence>
<dbReference type="InterPro" id="IPR033128">
    <property type="entry name" value="Adenylosuccin_syn_Lys_AS"/>
</dbReference>
<feature type="binding site" description="in other chain" evidence="8">
    <location>
        <position position="225"/>
    </location>
    <ligand>
        <name>IMP</name>
        <dbReference type="ChEBI" id="CHEBI:58053"/>
        <note>ligand shared between dimeric partners</note>
    </ligand>
</feature>
<evidence type="ECO:0000256" key="9">
    <source>
        <dbReference type="PROSITE-ProRule" id="PRU10134"/>
    </source>
</evidence>
<keyword evidence="12" id="KW-1185">Reference proteome</keyword>
<dbReference type="FunFam" id="1.10.300.10:FF:000001">
    <property type="entry name" value="Adenylosuccinate synthetase"/>
    <property type="match status" value="1"/>
</dbReference>
<comment type="subunit">
    <text evidence="1 8">Homodimer.</text>
</comment>
<dbReference type="PANTHER" id="PTHR11846">
    <property type="entry name" value="ADENYLOSUCCINATE SYNTHETASE"/>
    <property type="match status" value="1"/>
</dbReference>
<dbReference type="AlphaFoldDB" id="A0A518D373"/>
<feature type="active site" description="Proton acceptor" evidence="8">
    <location>
        <position position="13"/>
    </location>
</feature>
<evidence type="ECO:0000256" key="5">
    <source>
        <dbReference type="ARBA" id="ARBA00022755"/>
    </source>
</evidence>
<dbReference type="GO" id="GO:0000287">
    <property type="term" value="F:magnesium ion binding"/>
    <property type="evidence" value="ECO:0007669"/>
    <property type="project" value="UniProtKB-UniRule"/>
</dbReference>
<dbReference type="HAMAP" id="MF_00011">
    <property type="entry name" value="Adenylosucc_synth"/>
    <property type="match status" value="1"/>
</dbReference>
<comment type="pathway">
    <text evidence="8 10">Purine metabolism; AMP biosynthesis via de novo pathway; AMP from IMP: step 1/2.</text>
</comment>
<evidence type="ECO:0000256" key="2">
    <source>
        <dbReference type="ARBA" id="ARBA00022598"/>
    </source>
</evidence>
<feature type="binding site" evidence="8">
    <location>
        <begin position="414"/>
        <end position="416"/>
    </location>
    <ligand>
        <name>GTP</name>
        <dbReference type="ChEBI" id="CHEBI:37565"/>
    </ligand>
</feature>
<feature type="active site" description="Proton donor" evidence="8">
    <location>
        <position position="41"/>
    </location>
</feature>
<dbReference type="NCBIfam" id="TIGR00184">
    <property type="entry name" value="purA"/>
    <property type="match status" value="1"/>
</dbReference>
<reference evidence="11 12" key="1">
    <citation type="submission" date="2019-02" db="EMBL/GenBank/DDBJ databases">
        <title>Deep-cultivation of Planctomycetes and their phenomic and genomic characterization uncovers novel biology.</title>
        <authorList>
            <person name="Wiegand S."/>
            <person name="Jogler M."/>
            <person name="Boedeker C."/>
            <person name="Pinto D."/>
            <person name="Vollmers J."/>
            <person name="Rivas-Marin E."/>
            <person name="Kohn T."/>
            <person name="Peeters S.H."/>
            <person name="Heuer A."/>
            <person name="Rast P."/>
            <person name="Oberbeckmann S."/>
            <person name="Bunk B."/>
            <person name="Jeske O."/>
            <person name="Meyerdierks A."/>
            <person name="Storesund J.E."/>
            <person name="Kallscheuer N."/>
            <person name="Luecker S."/>
            <person name="Lage O.M."/>
            <person name="Pohl T."/>
            <person name="Merkel B.J."/>
            <person name="Hornburger P."/>
            <person name="Mueller R.-W."/>
            <person name="Bruemmer F."/>
            <person name="Labrenz M."/>
            <person name="Spormann A.M."/>
            <person name="Op den Camp H."/>
            <person name="Overmann J."/>
            <person name="Amann R."/>
            <person name="Jetten M.S.M."/>
            <person name="Mascher T."/>
            <person name="Medema M.H."/>
            <person name="Devos D.P."/>
            <person name="Kaster A.-K."/>
            <person name="Ovreas L."/>
            <person name="Rohde M."/>
            <person name="Galperin M.Y."/>
            <person name="Jogler C."/>
        </authorList>
    </citation>
    <scope>NUCLEOTIDE SEQUENCE [LARGE SCALE GENOMIC DNA]</scope>
    <source>
        <strain evidence="11 12">Pla163</strain>
    </source>
</reference>
<dbReference type="GO" id="GO:0046040">
    <property type="term" value="P:IMP metabolic process"/>
    <property type="evidence" value="ECO:0007669"/>
    <property type="project" value="TreeGrafter"/>
</dbReference>
<dbReference type="PROSITE" id="PS00513">
    <property type="entry name" value="ADENYLOSUCCIN_SYN_2"/>
    <property type="match status" value="1"/>
</dbReference>
<dbReference type="Gene3D" id="3.40.440.10">
    <property type="entry name" value="Adenylosuccinate Synthetase, subunit A, domain 1"/>
    <property type="match status" value="1"/>
</dbReference>
<evidence type="ECO:0000256" key="3">
    <source>
        <dbReference type="ARBA" id="ARBA00022723"/>
    </source>
</evidence>
<evidence type="ECO:0000256" key="10">
    <source>
        <dbReference type="RuleBase" id="RU000520"/>
    </source>
</evidence>
<feature type="binding site" evidence="8">
    <location>
        <position position="40"/>
    </location>
    <ligand>
        <name>Mg(2+)</name>
        <dbReference type="ChEBI" id="CHEBI:18420"/>
    </ligand>
</feature>
<protein>
    <recommendedName>
        <fullName evidence="8 10">Adenylosuccinate synthetase</fullName>
        <shortName evidence="8">AMPSase</shortName>
        <shortName evidence="8">AdSS</shortName>
        <ecNumber evidence="8 10">6.3.4.4</ecNumber>
    </recommendedName>
    <alternativeName>
        <fullName evidence="8">IMP--aspartate ligase</fullName>
    </alternativeName>
</protein>
<dbReference type="InterPro" id="IPR001114">
    <property type="entry name" value="Adenylosuccinate_synthetase"/>
</dbReference>
<keyword evidence="2 8" id="KW-0436">Ligase</keyword>
<keyword evidence="5 8" id="KW-0658">Purine biosynthesis</keyword>
<comment type="subcellular location">
    <subcellularLocation>
        <location evidence="8">Cytoplasm</location>
    </subcellularLocation>
</comment>
<feature type="binding site" description="in other chain" evidence="8">
    <location>
        <begin position="13"/>
        <end position="16"/>
    </location>
    <ligand>
        <name>IMP</name>
        <dbReference type="ChEBI" id="CHEBI:58053"/>
        <note>ligand shared between dimeric partners</note>
    </ligand>
</feature>
<feature type="binding site" evidence="8">
    <location>
        <position position="13"/>
    </location>
    <ligand>
        <name>Mg(2+)</name>
        <dbReference type="ChEBI" id="CHEBI:18420"/>
    </ligand>
</feature>
<keyword evidence="7 8" id="KW-0342">GTP-binding</keyword>
<dbReference type="SUPFAM" id="SSF52540">
    <property type="entry name" value="P-loop containing nucleoside triphosphate hydrolases"/>
    <property type="match status" value="1"/>
</dbReference>
<dbReference type="UniPathway" id="UPA00075">
    <property type="reaction ID" value="UER00335"/>
</dbReference>
<feature type="binding site" description="in other chain" evidence="8">
    <location>
        <position position="130"/>
    </location>
    <ligand>
        <name>IMP</name>
        <dbReference type="ChEBI" id="CHEBI:58053"/>
        <note>ligand shared between dimeric partners</note>
    </ligand>
</feature>
<feature type="binding site" evidence="8">
    <location>
        <begin position="300"/>
        <end position="306"/>
    </location>
    <ligand>
        <name>substrate</name>
    </ligand>
</feature>
<keyword evidence="8" id="KW-0963">Cytoplasm</keyword>
<dbReference type="Gene3D" id="3.90.170.10">
    <property type="entry name" value="Adenylosuccinate Synthetase, subunit A, domain 3"/>
    <property type="match status" value="1"/>
</dbReference>
<dbReference type="EC" id="6.3.4.4" evidence="8 10"/>
<feature type="binding site" evidence="8">
    <location>
        <begin position="332"/>
        <end position="334"/>
    </location>
    <ligand>
        <name>GTP</name>
        <dbReference type="ChEBI" id="CHEBI:37565"/>
    </ligand>
</feature>
<comment type="cofactor">
    <cofactor evidence="8">
        <name>Mg(2+)</name>
        <dbReference type="ChEBI" id="CHEBI:18420"/>
    </cofactor>
    <text evidence="8">Binds 1 Mg(2+) ion per subunit.</text>
</comment>
<keyword evidence="3 8" id="KW-0479">Metal-binding</keyword>
<proteinExistence type="inferred from homology"/>
<dbReference type="NCBIfam" id="NF002223">
    <property type="entry name" value="PRK01117.1"/>
    <property type="match status" value="1"/>
</dbReference>
<dbReference type="GO" id="GO:0005525">
    <property type="term" value="F:GTP binding"/>
    <property type="evidence" value="ECO:0007669"/>
    <property type="project" value="UniProtKB-UniRule"/>
</dbReference>
<comment type="similarity">
    <text evidence="8 10">Belongs to the adenylosuccinate synthetase family.</text>
</comment>
<keyword evidence="4 8" id="KW-0547">Nucleotide-binding</keyword>
<dbReference type="GO" id="GO:0044208">
    <property type="term" value="P:'de novo' AMP biosynthetic process"/>
    <property type="evidence" value="ECO:0007669"/>
    <property type="project" value="UniProtKB-UniRule"/>
</dbReference>
<dbReference type="FunFam" id="3.90.170.10:FF:000001">
    <property type="entry name" value="Adenylosuccinate synthetase"/>
    <property type="match status" value="1"/>
</dbReference>
<dbReference type="Gene3D" id="1.10.300.10">
    <property type="entry name" value="Adenylosuccinate Synthetase, subunit A, domain 2"/>
    <property type="match status" value="1"/>
</dbReference>
<dbReference type="RefSeq" id="WP_145190176.1">
    <property type="nucleotide sequence ID" value="NZ_CP036290.1"/>
</dbReference>
<dbReference type="PANTHER" id="PTHR11846:SF0">
    <property type="entry name" value="ADENYLOSUCCINATE SYNTHETASE"/>
    <property type="match status" value="1"/>
</dbReference>
<dbReference type="InterPro" id="IPR042111">
    <property type="entry name" value="Adenylosuccinate_synth_dom3"/>
</dbReference>
<dbReference type="SMART" id="SM00788">
    <property type="entry name" value="Adenylsucc_synt"/>
    <property type="match status" value="1"/>
</dbReference>
<evidence type="ECO:0000313" key="11">
    <source>
        <dbReference type="EMBL" id="QDU85918.1"/>
    </source>
</evidence>
<gene>
    <name evidence="8 11" type="primary">purA</name>
    <name evidence="11" type="ORF">Pla163_30650</name>
</gene>
<dbReference type="GO" id="GO:0005737">
    <property type="term" value="C:cytoplasm"/>
    <property type="evidence" value="ECO:0007669"/>
    <property type="project" value="UniProtKB-SubCell"/>
</dbReference>
<dbReference type="OrthoDB" id="9807553at2"/>
<feature type="binding site" description="in other chain" evidence="8">
    <location>
        <begin position="38"/>
        <end position="41"/>
    </location>
    <ligand>
        <name>IMP</name>
        <dbReference type="ChEBI" id="CHEBI:58053"/>
        <note>ligand shared between dimeric partners</note>
    </ligand>
</feature>
<accession>A0A518D373</accession>
<feature type="binding site" evidence="8">
    <location>
        <position position="306"/>
    </location>
    <ligand>
        <name>GTP</name>
        <dbReference type="ChEBI" id="CHEBI:37565"/>
    </ligand>
</feature>